<feature type="domain" description="Rubredoxin-like" evidence="5">
    <location>
        <begin position="163"/>
        <end position="199"/>
    </location>
</feature>
<dbReference type="GO" id="GO:0016646">
    <property type="term" value="F:oxidoreductase activity, acting on the CH-NH group of donors, NAD or NADP as acceptor"/>
    <property type="evidence" value="ECO:0007669"/>
    <property type="project" value="UniProtKB-ARBA"/>
</dbReference>
<dbReference type="PANTHER" id="PTHR43567">
    <property type="entry name" value="FLAVOREDOXIN-RELATED-RELATED"/>
    <property type="match status" value="1"/>
</dbReference>
<evidence type="ECO:0000256" key="2">
    <source>
        <dbReference type="ARBA" id="ARBA00001965"/>
    </source>
</evidence>
<dbReference type="SUPFAM" id="SSF57802">
    <property type="entry name" value="Rubredoxin-like"/>
    <property type="match status" value="1"/>
</dbReference>
<dbReference type="PROSITE" id="PS50903">
    <property type="entry name" value="RUBREDOXIN_LIKE"/>
    <property type="match status" value="1"/>
</dbReference>
<proteinExistence type="inferred from homology"/>
<dbReference type="Pfam" id="PF21349">
    <property type="entry name" value="RUBY_RBDX"/>
    <property type="match status" value="1"/>
</dbReference>
<evidence type="ECO:0000259" key="5">
    <source>
        <dbReference type="PROSITE" id="PS50903"/>
    </source>
</evidence>
<dbReference type="SMART" id="SM00903">
    <property type="entry name" value="Flavin_Reduct"/>
    <property type="match status" value="1"/>
</dbReference>
<evidence type="ECO:0000256" key="1">
    <source>
        <dbReference type="ARBA" id="ARBA00001917"/>
    </source>
</evidence>
<dbReference type="EMBL" id="FQZY01000082">
    <property type="protein sequence ID" value="SHK75676.1"/>
    <property type="molecule type" value="Genomic_DNA"/>
</dbReference>
<dbReference type="AlphaFoldDB" id="A0A1M6V315"/>
<dbReference type="InterPro" id="IPR052174">
    <property type="entry name" value="Flavoredoxin"/>
</dbReference>
<name>A0A1M6V315_9FIRM</name>
<dbReference type="GO" id="GO:0005506">
    <property type="term" value="F:iron ion binding"/>
    <property type="evidence" value="ECO:0007669"/>
    <property type="project" value="InterPro"/>
</dbReference>
<dbReference type="InterPro" id="IPR002563">
    <property type="entry name" value="Flavin_Rdtase-like_dom"/>
</dbReference>
<sequence>MDKKAMYQLTYGLFVLTAKDGDKDNGCIINTAGQVTTSPNRITIAVNKQNYTHDMIKKTGEFNVSILDETAPFSTFERFGFQCGRDTDKIAGCPVLRAENGIVYLKENASAFISGKVVQEMDLGSHTLFLADVTDGEVLSGVNPVTYAYYQSNIKPKPEKTEKKGYRCKICGYIYEGEPLPDDFICPICKHGAVDFEKI</sequence>
<dbReference type="Proteomes" id="UP000184301">
    <property type="component" value="Unassembled WGS sequence"/>
</dbReference>
<keyword evidence="3" id="KW-0285">Flavoprotein</keyword>
<dbReference type="CDD" id="cd00350">
    <property type="entry name" value="rubredoxin_like"/>
    <property type="match status" value="1"/>
</dbReference>
<accession>A0A1M6V315</accession>
<dbReference type="GO" id="GO:0010181">
    <property type="term" value="F:FMN binding"/>
    <property type="evidence" value="ECO:0007669"/>
    <property type="project" value="InterPro"/>
</dbReference>
<dbReference type="InterPro" id="IPR012349">
    <property type="entry name" value="Split_barrel_FMN-bd"/>
</dbReference>
<evidence type="ECO:0000256" key="3">
    <source>
        <dbReference type="ARBA" id="ARBA00022630"/>
    </source>
</evidence>
<gene>
    <name evidence="6" type="ORF">SAMN02745243_03669</name>
</gene>
<dbReference type="Gene3D" id="2.30.110.10">
    <property type="entry name" value="Electron Transport, Fmn-binding Protein, Chain A"/>
    <property type="match status" value="1"/>
</dbReference>
<protein>
    <submittedName>
        <fullName evidence="6">NADH-FMN oxidoreductase RutF, flavin reductase (DIM6/NTAB) family</fullName>
    </submittedName>
</protein>
<comment type="cofactor">
    <cofactor evidence="1">
        <name>FMN</name>
        <dbReference type="ChEBI" id="CHEBI:58210"/>
    </cofactor>
</comment>
<dbReference type="RefSeq" id="WP_073112968.1">
    <property type="nucleotide sequence ID" value="NZ_FQZY01000082.1"/>
</dbReference>
<evidence type="ECO:0000256" key="4">
    <source>
        <dbReference type="ARBA" id="ARBA00038054"/>
    </source>
</evidence>
<evidence type="ECO:0000313" key="6">
    <source>
        <dbReference type="EMBL" id="SHK75676.1"/>
    </source>
</evidence>
<organism evidence="6 7">
    <name type="scientific">Hespellia stercorisuis DSM 15480</name>
    <dbReference type="NCBI Taxonomy" id="1121950"/>
    <lineage>
        <taxon>Bacteria</taxon>
        <taxon>Bacillati</taxon>
        <taxon>Bacillota</taxon>
        <taxon>Clostridia</taxon>
        <taxon>Lachnospirales</taxon>
        <taxon>Lachnospiraceae</taxon>
        <taxon>Hespellia</taxon>
    </lineage>
</organism>
<comment type="similarity">
    <text evidence="4">Belongs to the flavoredoxin family.</text>
</comment>
<evidence type="ECO:0000313" key="7">
    <source>
        <dbReference type="Proteomes" id="UP000184301"/>
    </source>
</evidence>
<dbReference type="InterPro" id="IPR024934">
    <property type="entry name" value="Rubredoxin-like_dom"/>
</dbReference>
<dbReference type="Gene3D" id="2.20.28.10">
    <property type="match status" value="1"/>
</dbReference>
<dbReference type="Pfam" id="PF01613">
    <property type="entry name" value="Flavin_Reduct"/>
    <property type="match status" value="1"/>
</dbReference>
<dbReference type="InterPro" id="IPR048574">
    <property type="entry name" value="RUBY_RBDX"/>
</dbReference>
<dbReference type="STRING" id="1121950.SAMN02745243_03669"/>
<comment type="cofactor">
    <cofactor evidence="2">
        <name>Fe(3+)</name>
        <dbReference type="ChEBI" id="CHEBI:29034"/>
    </cofactor>
</comment>
<keyword evidence="7" id="KW-1185">Reference proteome</keyword>
<dbReference type="PANTHER" id="PTHR43567:SF1">
    <property type="entry name" value="FLAVOREDOXIN"/>
    <property type="match status" value="1"/>
</dbReference>
<reference evidence="6 7" key="1">
    <citation type="submission" date="2016-11" db="EMBL/GenBank/DDBJ databases">
        <authorList>
            <person name="Jaros S."/>
            <person name="Januszkiewicz K."/>
            <person name="Wedrychowicz H."/>
        </authorList>
    </citation>
    <scope>NUCLEOTIDE SEQUENCE [LARGE SCALE GENOMIC DNA]</scope>
    <source>
        <strain evidence="6 7">DSM 15480</strain>
    </source>
</reference>
<dbReference type="SUPFAM" id="SSF50475">
    <property type="entry name" value="FMN-binding split barrel"/>
    <property type="match status" value="1"/>
</dbReference>
<dbReference type="OrthoDB" id="9799749at2"/>